<reference evidence="15 16" key="1">
    <citation type="submission" date="2021-08" db="EMBL/GenBank/DDBJ databases">
        <authorList>
            <person name="Peeters C."/>
        </authorList>
    </citation>
    <scope>NUCLEOTIDE SEQUENCE [LARGE SCALE GENOMIC DNA]</scope>
    <source>
        <strain evidence="15 16">LMG 23994</strain>
    </source>
</reference>
<feature type="signal peptide" evidence="12">
    <location>
        <begin position="1"/>
        <end position="30"/>
    </location>
</feature>
<evidence type="ECO:0000256" key="9">
    <source>
        <dbReference type="ARBA" id="ARBA00023237"/>
    </source>
</evidence>
<dbReference type="InterPro" id="IPR000531">
    <property type="entry name" value="Beta-barrel_TonB"/>
</dbReference>
<sequence length="770" mass="82777">MARRRCRTRPLRVVPCLSALALSAPGSAAAQQATGEAAADQVRNLQEVTVVAPTPLPGFTIERQAFAGNAQTATDGDLERAKAPNLTTFLAETMTGVVVNDAQGNPFAQDLLYRGYRLSPTLGSAQGLSLYLDGVRQNAALGDVIQWAAIPEAALSTITLVPGSNSLYGLNTLGGALALQTKSGETHPGVEADLSIGSYGRARLDVSAGKALGDGWHAYMAGTGWREDGWRDRSDSDLGNLFFKLGRSTSGTQWNVSVLGSSSRLSGNGLTPDSFYAADRRAIYTAPDETRSRSLQVVLNGAHQFNAQDQLQLTLYLRQTRTRSNSGDISDAYLDTVLDCQGQAGRGECEADDAPPNAVLNSATVRETGYGASAQWSHDGDTHRFAFGAVLDLNRSHYTQTTQQASFDSARNAMADAGAPVVSQAALDGRDSTVGLFATDTMRLLEGTFLTLAARWNQGRRHTLLNLPTQSDESFTYSRLNPSVGLTHRLLDRLVVFGSASQGTRMPTAIELGCADPVNACQLPTGLQADPFLRQVVTRTLEFGGRWQPADATEVTLALYRSDNRDDIVFQRSPVSPLGYFTNFPKTRNEGVELGLRQRLGRLTLRAGYSYTHATYQAQGELQTPFAAPVAVHPGTRMAGIPLHSFRLGADWRATAALNVGGDLLVSSSRPVAGNQDGALSAQNPGLSDTGGYLLLNLRASWQFSQRWQVYGRIDNVFDRRYATYGQAGYNLFAGGSLLQPGAAVPVERFVAPGAPRLFLVGVRYEWDGR</sequence>
<dbReference type="Gene3D" id="2.40.170.20">
    <property type="entry name" value="TonB-dependent receptor, beta-barrel domain"/>
    <property type="match status" value="1"/>
</dbReference>
<name>A0ABM8X243_9BURK</name>
<dbReference type="InterPro" id="IPR037066">
    <property type="entry name" value="Plug_dom_sf"/>
</dbReference>
<keyword evidence="4 10" id="KW-1134">Transmembrane beta strand</keyword>
<evidence type="ECO:0000256" key="3">
    <source>
        <dbReference type="ARBA" id="ARBA00022448"/>
    </source>
</evidence>
<dbReference type="InterPro" id="IPR039426">
    <property type="entry name" value="TonB-dep_rcpt-like"/>
</dbReference>
<evidence type="ECO:0000256" key="10">
    <source>
        <dbReference type="PROSITE-ProRule" id="PRU01360"/>
    </source>
</evidence>
<keyword evidence="5 10" id="KW-0812">Transmembrane</keyword>
<keyword evidence="9 10" id="KW-0998">Cell outer membrane</keyword>
<evidence type="ECO:0000256" key="11">
    <source>
        <dbReference type="RuleBase" id="RU003357"/>
    </source>
</evidence>
<evidence type="ECO:0000256" key="5">
    <source>
        <dbReference type="ARBA" id="ARBA00022692"/>
    </source>
</evidence>
<dbReference type="SUPFAM" id="SSF56935">
    <property type="entry name" value="Porins"/>
    <property type="match status" value="1"/>
</dbReference>
<dbReference type="Proteomes" id="UP000701702">
    <property type="component" value="Unassembled WGS sequence"/>
</dbReference>
<keyword evidence="6 11" id="KW-0798">TonB box</keyword>
<dbReference type="Gene3D" id="2.170.130.10">
    <property type="entry name" value="TonB-dependent receptor, plug domain"/>
    <property type="match status" value="1"/>
</dbReference>
<evidence type="ECO:0000259" key="13">
    <source>
        <dbReference type="Pfam" id="PF00593"/>
    </source>
</evidence>
<keyword evidence="8" id="KW-0675">Receptor</keyword>
<dbReference type="InterPro" id="IPR012910">
    <property type="entry name" value="Plug_dom"/>
</dbReference>
<dbReference type="RefSeq" id="WP_224002781.1">
    <property type="nucleotide sequence ID" value="NZ_CAJZAF010000013.1"/>
</dbReference>
<comment type="caution">
    <text evidence="15">The sequence shown here is derived from an EMBL/GenBank/DDBJ whole genome shotgun (WGS) entry which is preliminary data.</text>
</comment>
<dbReference type="Pfam" id="PF07715">
    <property type="entry name" value="Plug"/>
    <property type="match status" value="1"/>
</dbReference>
<evidence type="ECO:0000313" key="16">
    <source>
        <dbReference type="Proteomes" id="UP000701702"/>
    </source>
</evidence>
<feature type="domain" description="TonB-dependent receptor plug" evidence="14">
    <location>
        <begin position="67"/>
        <end position="176"/>
    </location>
</feature>
<organism evidence="15 16">
    <name type="scientific">Cupriavidus pinatubonensis</name>
    <dbReference type="NCBI Taxonomy" id="248026"/>
    <lineage>
        <taxon>Bacteria</taxon>
        <taxon>Pseudomonadati</taxon>
        <taxon>Pseudomonadota</taxon>
        <taxon>Betaproteobacteria</taxon>
        <taxon>Burkholderiales</taxon>
        <taxon>Burkholderiaceae</taxon>
        <taxon>Cupriavidus</taxon>
    </lineage>
</organism>
<dbReference type="Pfam" id="PF00593">
    <property type="entry name" value="TonB_dep_Rec_b-barrel"/>
    <property type="match status" value="1"/>
</dbReference>
<evidence type="ECO:0000256" key="8">
    <source>
        <dbReference type="ARBA" id="ARBA00023170"/>
    </source>
</evidence>
<dbReference type="EMBL" id="CAJZAF010000013">
    <property type="protein sequence ID" value="CAG9173964.1"/>
    <property type="molecule type" value="Genomic_DNA"/>
</dbReference>
<comment type="similarity">
    <text evidence="2 10 11">Belongs to the TonB-dependent receptor family.</text>
</comment>
<evidence type="ECO:0000256" key="4">
    <source>
        <dbReference type="ARBA" id="ARBA00022452"/>
    </source>
</evidence>
<evidence type="ECO:0000256" key="7">
    <source>
        <dbReference type="ARBA" id="ARBA00023136"/>
    </source>
</evidence>
<proteinExistence type="inferred from homology"/>
<dbReference type="PANTHER" id="PTHR30069:SF39">
    <property type="entry name" value="BLL6183 PROTEIN"/>
    <property type="match status" value="1"/>
</dbReference>
<feature type="domain" description="TonB-dependent receptor-like beta-barrel" evidence="13">
    <location>
        <begin position="228"/>
        <end position="717"/>
    </location>
</feature>
<gene>
    <name evidence="15" type="primary">btuB_3</name>
    <name evidence="15" type="ORF">LMG23994_02753</name>
</gene>
<evidence type="ECO:0000256" key="6">
    <source>
        <dbReference type="ARBA" id="ARBA00023077"/>
    </source>
</evidence>
<protein>
    <submittedName>
        <fullName evidence="15">Vitamin B12 transporter BtuB</fullName>
    </submittedName>
</protein>
<feature type="chain" id="PRO_5047238343" evidence="12">
    <location>
        <begin position="31"/>
        <end position="770"/>
    </location>
</feature>
<keyword evidence="7 10" id="KW-0472">Membrane</keyword>
<comment type="subcellular location">
    <subcellularLocation>
        <location evidence="1 10">Cell outer membrane</location>
        <topology evidence="1 10">Multi-pass membrane protein</topology>
    </subcellularLocation>
</comment>
<evidence type="ECO:0000313" key="15">
    <source>
        <dbReference type="EMBL" id="CAG9173964.1"/>
    </source>
</evidence>
<evidence type="ECO:0000256" key="1">
    <source>
        <dbReference type="ARBA" id="ARBA00004571"/>
    </source>
</evidence>
<dbReference type="InterPro" id="IPR036942">
    <property type="entry name" value="Beta-barrel_TonB_sf"/>
</dbReference>
<keyword evidence="16" id="KW-1185">Reference proteome</keyword>
<accession>A0ABM8X243</accession>
<keyword evidence="3 10" id="KW-0813">Transport</keyword>
<dbReference type="PROSITE" id="PS52016">
    <property type="entry name" value="TONB_DEPENDENT_REC_3"/>
    <property type="match status" value="1"/>
</dbReference>
<evidence type="ECO:0000259" key="14">
    <source>
        <dbReference type="Pfam" id="PF07715"/>
    </source>
</evidence>
<dbReference type="PANTHER" id="PTHR30069">
    <property type="entry name" value="TONB-DEPENDENT OUTER MEMBRANE RECEPTOR"/>
    <property type="match status" value="1"/>
</dbReference>
<evidence type="ECO:0000256" key="2">
    <source>
        <dbReference type="ARBA" id="ARBA00009810"/>
    </source>
</evidence>
<keyword evidence="12" id="KW-0732">Signal</keyword>
<evidence type="ECO:0000256" key="12">
    <source>
        <dbReference type="SAM" id="SignalP"/>
    </source>
</evidence>